<name>A0A5C6DCC9_9BACT</name>
<evidence type="ECO:0000313" key="1">
    <source>
        <dbReference type="EMBL" id="TWU34328.1"/>
    </source>
</evidence>
<reference evidence="1 2" key="1">
    <citation type="submission" date="2019-02" db="EMBL/GenBank/DDBJ databases">
        <title>Deep-cultivation of Planctomycetes and their phenomic and genomic characterization uncovers novel biology.</title>
        <authorList>
            <person name="Wiegand S."/>
            <person name="Jogler M."/>
            <person name="Boedeker C."/>
            <person name="Pinto D."/>
            <person name="Vollmers J."/>
            <person name="Rivas-Marin E."/>
            <person name="Kohn T."/>
            <person name="Peeters S.H."/>
            <person name="Heuer A."/>
            <person name="Rast P."/>
            <person name="Oberbeckmann S."/>
            <person name="Bunk B."/>
            <person name="Jeske O."/>
            <person name="Meyerdierks A."/>
            <person name="Storesund J.E."/>
            <person name="Kallscheuer N."/>
            <person name="Luecker S."/>
            <person name="Lage O.M."/>
            <person name="Pohl T."/>
            <person name="Merkel B.J."/>
            <person name="Hornburger P."/>
            <person name="Mueller R.-W."/>
            <person name="Bruemmer F."/>
            <person name="Labrenz M."/>
            <person name="Spormann A.M."/>
            <person name="Op Den Camp H."/>
            <person name="Overmann J."/>
            <person name="Amann R."/>
            <person name="Jetten M.S.M."/>
            <person name="Mascher T."/>
            <person name="Medema M.H."/>
            <person name="Devos D.P."/>
            <person name="Kaster A.-K."/>
            <person name="Ovreas L."/>
            <person name="Rohde M."/>
            <person name="Galperin M.Y."/>
            <person name="Jogler C."/>
        </authorList>
    </citation>
    <scope>NUCLEOTIDE SEQUENCE [LARGE SCALE GENOMIC DNA]</scope>
    <source>
        <strain evidence="1 2">Poly41</strain>
    </source>
</reference>
<organism evidence="1 2">
    <name type="scientific">Novipirellula artificiosorum</name>
    <dbReference type="NCBI Taxonomy" id="2528016"/>
    <lineage>
        <taxon>Bacteria</taxon>
        <taxon>Pseudomonadati</taxon>
        <taxon>Planctomycetota</taxon>
        <taxon>Planctomycetia</taxon>
        <taxon>Pirellulales</taxon>
        <taxon>Pirellulaceae</taxon>
        <taxon>Novipirellula</taxon>
    </lineage>
</organism>
<protein>
    <submittedName>
        <fullName evidence="1">Uncharacterized protein</fullName>
    </submittedName>
</protein>
<gene>
    <name evidence="1" type="ORF">Poly41_44750</name>
</gene>
<accession>A0A5C6DCC9</accession>
<dbReference type="EMBL" id="SJPV01000008">
    <property type="protein sequence ID" value="TWU34328.1"/>
    <property type="molecule type" value="Genomic_DNA"/>
</dbReference>
<dbReference type="Proteomes" id="UP000319143">
    <property type="component" value="Unassembled WGS sequence"/>
</dbReference>
<evidence type="ECO:0000313" key="2">
    <source>
        <dbReference type="Proteomes" id="UP000319143"/>
    </source>
</evidence>
<comment type="caution">
    <text evidence="1">The sequence shown here is derived from an EMBL/GenBank/DDBJ whole genome shotgun (WGS) entry which is preliminary data.</text>
</comment>
<dbReference type="AlphaFoldDB" id="A0A5C6DCC9"/>
<keyword evidence="2" id="KW-1185">Reference proteome</keyword>
<proteinExistence type="predicted"/>
<sequence>MNAGLGDTGPAFFMESNFCQRRARATIYAMSTMP</sequence>